<keyword evidence="2" id="KW-0004">4Fe-4S</keyword>
<dbReference type="PROSITE" id="PS51318">
    <property type="entry name" value="TAT"/>
    <property type="match status" value="1"/>
</dbReference>
<keyword evidence="3" id="KW-0479">Metal-binding</keyword>
<evidence type="ECO:0000256" key="3">
    <source>
        <dbReference type="ARBA" id="ARBA00022723"/>
    </source>
</evidence>
<dbReference type="InterPro" id="IPR000170">
    <property type="entry name" value="High_potential_FeS_prot"/>
</dbReference>
<dbReference type="SUPFAM" id="SSF57652">
    <property type="entry name" value="HIPIP (high potential iron protein)"/>
    <property type="match status" value="1"/>
</dbReference>
<dbReference type="InterPro" id="IPR019546">
    <property type="entry name" value="TAT_signal_bac_arc"/>
</dbReference>
<evidence type="ECO:0000256" key="1">
    <source>
        <dbReference type="ARBA" id="ARBA00022448"/>
    </source>
</evidence>
<dbReference type="EMBL" id="CAJZAI010000008">
    <property type="protein sequence ID" value="CAG9176870.1"/>
    <property type="molecule type" value="Genomic_DNA"/>
</dbReference>
<keyword evidence="6" id="KW-0411">Iron-sulfur</keyword>
<gene>
    <name evidence="9" type="ORF">LMG23992_03357</name>
</gene>
<protein>
    <recommendedName>
        <fullName evidence="8">High potential iron-sulfur proteins family profile domain-containing protein</fullName>
    </recommendedName>
</protein>
<dbReference type="InterPro" id="IPR036369">
    <property type="entry name" value="HIPIP_sf"/>
</dbReference>
<keyword evidence="4" id="KW-0249">Electron transport</keyword>
<accession>A0ABN7YTZ8</accession>
<sequence length="104" mass="11100">MTTRRTFLKGMSGVATAALAGVQIPVRAQAAKLDEADPQAVSLGYKHDTTKVDKAKFPKHEASQKCSNCQLFQGKANDAWGPCPIFGGKQVAANGWCSAYVKKT</sequence>
<evidence type="ECO:0000256" key="6">
    <source>
        <dbReference type="ARBA" id="ARBA00023014"/>
    </source>
</evidence>
<dbReference type="Proteomes" id="UP000727654">
    <property type="component" value="Unassembled WGS sequence"/>
</dbReference>
<reference evidence="9 10" key="1">
    <citation type="submission" date="2021-08" db="EMBL/GenBank/DDBJ databases">
        <authorList>
            <person name="Peeters C."/>
        </authorList>
    </citation>
    <scope>NUCLEOTIDE SEQUENCE [LARGE SCALE GENOMIC DNA]</scope>
    <source>
        <strain evidence="9 10">LMG 23992</strain>
    </source>
</reference>
<evidence type="ECO:0000256" key="2">
    <source>
        <dbReference type="ARBA" id="ARBA00022485"/>
    </source>
</evidence>
<dbReference type="PROSITE" id="PS51373">
    <property type="entry name" value="HIPIP"/>
    <property type="match status" value="1"/>
</dbReference>
<keyword evidence="5" id="KW-0408">Iron</keyword>
<dbReference type="RefSeq" id="WP_224080935.1">
    <property type="nucleotide sequence ID" value="NZ_CAJZAI010000008.1"/>
</dbReference>
<keyword evidence="7" id="KW-0732">Signal</keyword>
<evidence type="ECO:0000313" key="9">
    <source>
        <dbReference type="EMBL" id="CAG9176870.1"/>
    </source>
</evidence>
<evidence type="ECO:0000256" key="5">
    <source>
        <dbReference type="ARBA" id="ARBA00023004"/>
    </source>
</evidence>
<evidence type="ECO:0000313" key="10">
    <source>
        <dbReference type="Proteomes" id="UP000727654"/>
    </source>
</evidence>
<keyword evidence="10" id="KW-1185">Reference proteome</keyword>
<proteinExistence type="predicted"/>
<name>A0ABN7YTZ8_9BURK</name>
<dbReference type="Pfam" id="PF01355">
    <property type="entry name" value="HIPIP"/>
    <property type="match status" value="1"/>
</dbReference>
<feature type="domain" description="High potential iron-sulfur proteins family profile" evidence="8">
    <location>
        <begin position="27"/>
        <end position="104"/>
    </location>
</feature>
<feature type="signal peptide" evidence="7">
    <location>
        <begin position="1"/>
        <end position="20"/>
    </location>
</feature>
<evidence type="ECO:0000256" key="4">
    <source>
        <dbReference type="ARBA" id="ARBA00022982"/>
    </source>
</evidence>
<dbReference type="NCBIfam" id="TIGR01409">
    <property type="entry name" value="TAT_signal_seq"/>
    <property type="match status" value="1"/>
</dbReference>
<dbReference type="InterPro" id="IPR006311">
    <property type="entry name" value="TAT_signal"/>
</dbReference>
<dbReference type="Gene3D" id="4.10.490.10">
    <property type="entry name" value="High potential iron-sulphur protein"/>
    <property type="match status" value="1"/>
</dbReference>
<evidence type="ECO:0000256" key="7">
    <source>
        <dbReference type="SAM" id="SignalP"/>
    </source>
</evidence>
<evidence type="ECO:0000259" key="8">
    <source>
        <dbReference type="PROSITE" id="PS51373"/>
    </source>
</evidence>
<feature type="chain" id="PRO_5046609118" description="High potential iron-sulfur proteins family profile domain-containing protein" evidence="7">
    <location>
        <begin position="21"/>
        <end position="104"/>
    </location>
</feature>
<comment type="caution">
    <text evidence="9">The sequence shown here is derived from an EMBL/GenBank/DDBJ whole genome shotgun (WGS) entry which is preliminary data.</text>
</comment>
<organism evidence="9 10">
    <name type="scientific">Cupriavidus laharis</name>
    <dbReference type="NCBI Taxonomy" id="151654"/>
    <lineage>
        <taxon>Bacteria</taxon>
        <taxon>Pseudomonadati</taxon>
        <taxon>Pseudomonadota</taxon>
        <taxon>Betaproteobacteria</taxon>
        <taxon>Burkholderiales</taxon>
        <taxon>Burkholderiaceae</taxon>
        <taxon>Cupriavidus</taxon>
    </lineage>
</organism>
<keyword evidence="1" id="KW-0813">Transport</keyword>